<keyword evidence="3" id="KW-1185">Reference proteome</keyword>
<dbReference type="AlphaFoldDB" id="A0A6I9QKF6"/>
<dbReference type="RefSeq" id="XP_010909803.1">
    <property type="nucleotide sequence ID" value="XM_010911501.3"/>
</dbReference>
<evidence type="ECO:0000313" key="4">
    <source>
        <dbReference type="RefSeq" id="XP_010909803.1"/>
    </source>
</evidence>
<dbReference type="InterPro" id="IPR019734">
    <property type="entry name" value="TPR_rpt"/>
</dbReference>
<evidence type="ECO:0000313" key="3">
    <source>
        <dbReference type="Proteomes" id="UP000504607"/>
    </source>
</evidence>
<keyword evidence="1" id="KW-0802">TPR repeat</keyword>
<reference evidence="4" key="1">
    <citation type="submission" date="2025-08" db="UniProtKB">
        <authorList>
            <consortium name="RefSeq"/>
        </authorList>
    </citation>
    <scope>IDENTIFICATION</scope>
</reference>
<dbReference type="KEGG" id="egu:105035801"/>
<dbReference type="GeneID" id="105035801"/>
<dbReference type="InterPro" id="IPR053301">
    <property type="entry name" value="F-box_motif"/>
</dbReference>
<name>A0A6I9QKF6_ELAGV</name>
<dbReference type="Proteomes" id="UP000504607">
    <property type="component" value="Unplaced"/>
</dbReference>
<dbReference type="Pfam" id="PF08238">
    <property type="entry name" value="Sel1"/>
    <property type="match status" value="5"/>
</dbReference>
<dbReference type="FunCoup" id="A0A6I9QKF6">
    <property type="interactions" value="2516"/>
</dbReference>
<dbReference type="Gene3D" id="1.25.40.10">
    <property type="entry name" value="Tetratricopeptide repeat domain"/>
    <property type="match status" value="2"/>
</dbReference>
<feature type="region of interest" description="Disordered" evidence="2">
    <location>
        <begin position="1"/>
        <end position="69"/>
    </location>
</feature>
<dbReference type="OrthoDB" id="272077at2759"/>
<dbReference type="SUPFAM" id="SSF81383">
    <property type="entry name" value="F-box domain"/>
    <property type="match status" value="1"/>
</dbReference>
<evidence type="ECO:0000256" key="2">
    <source>
        <dbReference type="SAM" id="MobiDB-lite"/>
    </source>
</evidence>
<dbReference type="InterPro" id="IPR006597">
    <property type="entry name" value="Sel1-like"/>
</dbReference>
<dbReference type="RefSeq" id="XP_073099865.1">
    <property type="nucleotide sequence ID" value="XM_073243764.1"/>
</dbReference>
<dbReference type="SMART" id="SM00671">
    <property type="entry name" value="SEL1"/>
    <property type="match status" value="5"/>
</dbReference>
<gene>
    <name evidence="4" type="primary">LOC105035801</name>
</gene>
<dbReference type="InterPro" id="IPR011990">
    <property type="entry name" value="TPR-like_helical_dom_sf"/>
</dbReference>
<proteinExistence type="predicted"/>
<dbReference type="PANTHER" id="PTHR45088:SF1">
    <property type="entry name" value="OS04G0476000 PROTEIN"/>
    <property type="match status" value="1"/>
</dbReference>
<sequence>MDSIDTPPSSSSAGGLCTLRFRDRRGPPHSPNKKKKPGISSAPISTHDRHRRDRGGDAPPSTPPPPLASFSDLPFDVLARVAATFDVPNLWAASMACRAWREALRPLREAMVLLRWGKRFRHGHGGVRPNPQRALEYFLKGAALGSAPAMVDAGVMYWEMGEKEKAMAFYEKAAELGHPVGQSNLGTCYLEANWPEKAVQWFRQAAESGYARAQYNLALCLHRGRGVDYNLQDAAKWYLKAAEGGNVRAMYNTSLCYSLGEGKPRNIQRARMWLKCAADCGHKKAQFEHGLELFNSGNMIKALVYFELATRAGETAASNMRDLVLQSLSQTSRDRAMLSVDKWRPLQFHH</sequence>
<dbReference type="CDD" id="cd09917">
    <property type="entry name" value="F-box_SF"/>
    <property type="match status" value="1"/>
</dbReference>
<feature type="compositionally biased region" description="Polar residues" evidence="2">
    <location>
        <begin position="1"/>
        <end position="13"/>
    </location>
</feature>
<dbReference type="InParanoid" id="A0A6I9QKF6"/>
<dbReference type="SUPFAM" id="SSF81901">
    <property type="entry name" value="HCP-like"/>
    <property type="match status" value="1"/>
</dbReference>
<accession>A0A6I9QKF6</accession>
<evidence type="ECO:0000256" key="1">
    <source>
        <dbReference type="PROSITE-ProRule" id="PRU00339"/>
    </source>
</evidence>
<dbReference type="PANTHER" id="PTHR45088">
    <property type="entry name" value="OSJNBA0022H21.17 PROTEIN"/>
    <property type="match status" value="1"/>
</dbReference>
<dbReference type="Pfam" id="PF13181">
    <property type="entry name" value="TPR_8"/>
    <property type="match status" value="1"/>
</dbReference>
<dbReference type="InterPro" id="IPR036047">
    <property type="entry name" value="F-box-like_dom_sf"/>
</dbReference>
<organism evidence="3 4">
    <name type="scientific">Elaeis guineensis var. tenera</name>
    <name type="common">Oil palm</name>
    <dbReference type="NCBI Taxonomy" id="51953"/>
    <lineage>
        <taxon>Eukaryota</taxon>
        <taxon>Viridiplantae</taxon>
        <taxon>Streptophyta</taxon>
        <taxon>Embryophyta</taxon>
        <taxon>Tracheophyta</taxon>
        <taxon>Spermatophyta</taxon>
        <taxon>Magnoliopsida</taxon>
        <taxon>Liliopsida</taxon>
        <taxon>Arecaceae</taxon>
        <taxon>Arecoideae</taxon>
        <taxon>Cocoseae</taxon>
        <taxon>Elaeidinae</taxon>
        <taxon>Elaeis</taxon>
    </lineage>
</organism>
<dbReference type="PROSITE" id="PS50005">
    <property type="entry name" value="TPR"/>
    <property type="match status" value="1"/>
</dbReference>
<protein>
    <submittedName>
        <fullName evidence="4">F-box protein At1g70590 isoform X1</fullName>
    </submittedName>
</protein>
<feature type="repeat" description="TPR" evidence="1">
    <location>
        <begin position="147"/>
        <end position="180"/>
    </location>
</feature>